<evidence type="ECO:0000313" key="1">
    <source>
        <dbReference type="EMBL" id="MBB5669946.1"/>
    </source>
</evidence>
<dbReference type="Gene3D" id="2.170.150.70">
    <property type="match status" value="1"/>
</dbReference>
<sequence length="135" mass="14583">MSASAIGLEWPLSRRITMHDAHSCHCGRIAFDPDTDAPNPEACERTCASCRRRGGLLRPGMRAPLRLQAAPEMPGIHRFNRQHANHHHFPQRGSARSSTGVRCRAGEASVAVKLRGMSAPGLAVQSMHAADGASR</sequence>
<name>A0AB73GVJ6_9XANT</name>
<dbReference type="EMBL" id="JACIIQ010000004">
    <property type="protein sequence ID" value="MBB5669946.1"/>
    <property type="molecule type" value="Genomic_DNA"/>
</dbReference>
<organism evidence="1">
    <name type="scientific">Xanthomonas arboricola</name>
    <dbReference type="NCBI Taxonomy" id="56448"/>
    <lineage>
        <taxon>Bacteria</taxon>
        <taxon>Pseudomonadati</taxon>
        <taxon>Pseudomonadota</taxon>
        <taxon>Gammaproteobacteria</taxon>
        <taxon>Lysobacterales</taxon>
        <taxon>Lysobacteraceae</taxon>
        <taxon>Xanthomonas</taxon>
    </lineage>
</organism>
<dbReference type="RefSeq" id="WP_260293867.1">
    <property type="nucleotide sequence ID" value="NZ_JACIIQ010000004.1"/>
</dbReference>
<protein>
    <recommendedName>
        <fullName evidence="2">Aldehyde-activating protein</fullName>
    </recommendedName>
</protein>
<comment type="caution">
    <text evidence="1">The sequence shown here is derived from an EMBL/GenBank/DDBJ whole genome shotgun (WGS) entry which is preliminary data.</text>
</comment>
<accession>A0AB73GVJ6</accession>
<evidence type="ECO:0008006" key="2">
    <source>
        <dbReference type="Google" id="ProtNLM"/>
    </source>
</evidence>
<dbReference type="Proteomes" id="UP000528595">
    <property type="component" value="Unassembled WGS sequence"/>
</dbReference>
<gene>
    <name evidence="1" type="ORF">FHR65_001486</name>
</gene>
<dbReference type="AlphaFoldDB" id="A0AB73GVJ6"/>
<reference evidence="1" key="1">
    <citation type="submission" date="2020-08" db="EMBL/GenBank/DDBJ databases">
        <title>Studying the diversity of plant-associated saprophytic bacteria and their role in host health and plant-pathogen interactions.</title>
        <authorList>
            <person name="Potnis N."/>
        </authorList>
    </citation>
    <scope>NUCLEOTIDE SEQUENCE</scope>
    <source>
        <strain evidence="1">F21</strain>
    </source>
</reference>
<proteinExistence type="predicted"/>